<organism evidence="8 9">
    <name type="scientific">Leishmania major</name>
    <dbReference type="NCBI Taxonomy" id="5664"/>
    <lineage>
        <taxon>Eukaryota</taxon>
        <taxon>Discoba</taxon>
        <taxon>Euglenozoa</taxon>
        <taxon>Kinetoplastea</taxon>
        <taxon>Metakinetoplastina</taxon>
        <taxon>Trypanosomatida</taxon>
        <taxon>Trypanosomatidae</taxon>
        <taxon>Leishmaniinae</taxon>
        <taxon>Leishmania</taxon>
    </lineage>
</organism>
<protein>
    <submittedName>
        <fullName evidence="8">Putative U3 small nucleolar ribonucleoprotein protein MPP10</fullName>
    </submittedName>
</protein>
<feature type="region of interest" description="Disordered" evidence="7">
    <location>
        <begin position="189"/>
        <end position="382"/>
    </location>
</feature>
<dbReference type="GO" id="GO:0005732">
    <property type="term" value="C:sno(s)RNA-containing ribonucleoprotein complex"/>
    <property type="evidence" value="ECO:0007669"/>
    <property type="project" value="InterPro"/>
</dbReference>
<feature type="region of interest" description="Disordered" evidence="7">
    <location>
        <begin position="121"/>
        <end position="174"/>
    </location>
</feature>
<dbReference type="OMA" id="HFAEDFG"/>
<dbReference type="PANTHER" id="PTHR17039">
    <property type="entry name" value="U3 SMALL NUCLEOLAR RIBONUCLEOPROTEIN PROTEIN MPP10"/>
    <property type="match status" value="1"/>
</dbReference>
<dbReference type="InParanoid" id="E9ADS7"/>
<proteinExistence type="inferred from homology"/>
<gene>
    <name evidence="8" type="ORF">LMJF_29_0750</name>
</gene>
<keyword evidence="9" id="KW-1185">Reference proteome</keyword>
<comment type="subcellular location">
    <subcellularLocation>
        <location evidence="1">Nucleus</location>
        <location evidence="1">Nucleolus</location>
    </subcellularLocation>
</comment>
<evidence type="ECO:0000313" key="8">
    <source>
        <dbReference type="EMBL" id="CBZ12406.1"/>
    </source>
</evidence>
<dbReference type="InterPro" id="IPR012173">
    <property type="entry name" value="Mpp10"/>
</dbReference>
<keyword evidence="4" id="KW-0539">Nucleus</keyword>
<feature type="region of interest" description="Disordered" evidence="7">
    <location>
        <begin position="624"/>
        <end position="677"/>
    </location>
</feature>
<dbReference type="EMBL" id="FR796425">
    <property type="protein sequence ID" value="CBZ12406.1"/>
    <property type="molecule type" value="Genomic_DNA"/>
</dbReference>
<dbReference type="Pfam" id="PF04006">
    <property type="entry name" value="Mpp10"/>
    <property type="match status" value="1"/>
</dbReference>
<evidence type="ECO:0000256" key="5">
    <source>
        <dbReference type="ARBA" id="ARBA00023274"/>
    </source>
</evidence>
<dbReference type="Proteomes" id="UP000000542">
    <property type="component" value="Chromosome 29"/>
</dbReference>
<evidence type="ECO:0000256" key="1">
    <source>
        <dbReference type="ARBA" id="ARBA00004604"/>
    </source>
</evidence>
<evidence type="ECO:0000256" key="3">
    <source>
        <dbReference type="ARBA" id="ARBA00022552"/>
    </source>
</evidence>
<feature type="compositionally biased region" description="Basic and acidic residues" evidence="7">
    <location>
        <begin position="642"/>
        <end position="661"/>
    </location>
</feature>
<dbReference type="GO" id="GO:0006364">
    <property type="term" value="P:rRNA processing"/>
    <property type="evidence" value="ECO:0007669"/>
    <property type="project" value="UniProtKB-KW"/>
</dbReference>
<feature type="compositionally biased region" description="Acidic residues" evidence="7">
    <location>
        <begin position="342"/>
        <end position="351"/>
    </location>
</feature>
<reference evidence="8 9" key="1">
    <citation type="journal article" date="2005" name="Science">
        <title>The genome of the kinetoplastid parasite, Leishmania major.</title>
        <authorList>
            <person name="Ivens A.C."/>
            <person name="Peacock C.S."/>
            <person name="Worthey E.A."/>
            <person name="Murphy L."/>
            <person name="Aggarwal G."/>
            <person name="Berriman M."/>
            <person name="Sisk E."/>
            <person name="Rajandream M.A."/>
            <person name="Adlem E."/>
            <person name="Aert R."/>
            <person name="Anupama A."/>
            <person name="Apostolou Z."/>
            <person name="Attipoe P."/>
            <person name="Bason N."/>
            <person name="Bauser C."/>
            <person name="Beck A."/>
            <person name="Beverley S.M."/>
            <person name="Bianchettin G."/>
            <person name="Borzym K."/>
            <person name="Bothe G."/>
            <person name="Bruschi C.V."/>
            <person name="Collins M."/>
            <person name="Cadag E."/>
            <person name="Ciarloni L."/>
            <person name="Clayton C."/>
            <person name="Coulson R.M."/>
            <person name="Cronin A."/>
            <person name="Cruz A.K."/>
            <person name="Davies R.M."/>
            <person name="De Gaudenzi J."/>
            <person name="Dobson D.E."/>
            <person name="Duesterhoeft A."/>
            <person name="Fazelina G."/>
            <person name="Fosker N."/>
            <person name="Frasch A.C."/>
            <person name="Fraser A."/>
            <person name="Fuchs M."/>
            <person name="Gabel C."/>
            <person name="Goble A."/>
            <person name="Goffeau A."/>
            <person name="Harris D."/>
            <person name="Hertz-Fowler C."/>
            <person name="Hilbert H."/>
            <person name="Horn D."/>
            <person name="Huang Y."/>
            <person name="Klages S."/>
            <person name="Knights A."/>
            <person name="Kube M."/>
            <person name="Larke N."/>
            <person name="Litvin L."/>
            <person name="Lord A."/>
            <person name="Louie T."/>
            <person name="Marra M."/>
            <person name="Masuy D."/>
            <person name="Matthews K."/>
            <person name="Michaeli S."/>
            <person name="Mottram J.C."/>
            <person name="Muller-Auer S."/>
            <person name="Munden H."/>
            <person name="Nelson S."/>
            <person name="Norbertczak H."/>
            <person name="Oliver K."/>
            <person name="O'neil S."/>
            <person name="Pentony M."/>
            <person name="Pohl T.M."/>
            <person name="Price C."/>
            <person name="Purnelle B."/>
            <person name="Quail M.A."/>
            <person name="Rabbinowitsch E."/>
            <person name="Reinhardt R."/>
            <person name="Rieger M."/>
            <person name="Rinta J."/>
            <person name="Robben J."/>
            <person name="Robertson L."/>
            <person name="Ruiz J.C."/>
            <person name="Rutter S."/>
            <person name="Saunders D."/>
            <person name="Schafer M."/>
            <person name="Schein J."/>
            <person name="Schwartz D.C."/>
            <person name="Seeger K."/>
            <person name="Seyler A."/>
            <person name="Sharp S."/>
            <person name="Shin H."/>
            <person name="Sivam D."/>
            <person name="Squares R."/>
            <person name="Squares S."/>
            <person name="Tosato V."/>
            <person name="Vogt C."/>
            <person name="Volckaert G."/>
            <person name="Wambutt R."/>
            <person name="Warren T."/>
            <person name="Wedler H."/>
            <person name="Woodward J."/>
            <person name="Zhou S."/>
            <person name="Zimmermann W."/>
            <person name="Smith D.F."/>
            <person name="Blackwell J.M."/>
            <person name="Stuart K.D."/>
            <person name="Barrell B."/>
            <person name="Myler P.J."/>
        </authorList>
    </citation>
    <scope>NUCLEOTIDE SEQUENCE [LARGE SCALE GENOMIC DNA]</scope>
    <source>
        <strain evidence="9">MHOM/IL/81/Friedlin</strain>
    </source>
</reference>
<comment type="similarity">
    <text evidence="6">Belongs to the MPP10 family.</text>
</comment>
<dbReference type="STRING" id="5664.E9ADS7"/>
<dbReference type="VEuPathDB" id="TriTrypDB:LmjF.29.0750"/>
<feature type="compositionally biased region" description="Basic and acidic residues" evidence="7">
    <location>
        <begin position="253"/>
        <end position="265"/>
    </location>
</feature>
<dbReference type="AlphaFoldDB" id="E9ADS7"/>
<feature type="compositionally biased region" description="Acidic residues" evidence="7">
    <location>
        <begin position="270"/>
        <end position="281"/>
    </location>
</feature>
<feature type="compositionally biased region" description="Acidic residues" evidence="7">
    <location>
        <begin position="301"/>
        <end position="320"/>
    </location>
</feature>
<reference evidence="8 9" key="2">
    <citation type="journal article" date="2011" name="Genome Res.">
        <title>Chromosome and gene copy number variation allow major structural change between species and strains of Leishmania.</title>
        <authorList>
            <person name="Rogers M.B."/>
            <person name="Hilley J.D."/>
            <person name="Dickens N.J."/>
            <person name="Wilkes J."/>
            <person name="Bates P.A."/>
            <person name="Depledge D.P."/>
            <person name="Harris D."/>
            <person name="Her Y."/>
            <person name="Herzyk P."/>
            <person name="Imamura H."/>
            <person name="Otto T.D."/>
            <person name="Sanders M."/>
            <person name="Seeger K."/>
            <person name="Dujardin J.C."/>
            <person name="Berriman M."/>
            <person name="Smith D.F."/>
            <person name="Hertz-Fowler C."/>
            <person name="Mottram J.C."/>
        </authorList>
    </citation>
    <scope>NUCLEOTIDE SEQUENCE [LARGE SCALE GENOMIC DNA]</scope>
    <source>
        <strain evidence="9">MHOM/IL/81/Friedlin</strain>
    </source>
</reference>
<dbReference type="eggNOG" id="KOG2600">
    <property type="taxonomic scope" value="Eukaryota"/>
</dbReference>
<name>E9ADS7_LEIMA</name>
<evidence type="ECO:0000256" key="7">
    <source>
        <dbReference type="SAM" id="MobiDB-lite"/>
    </source>
</evidence>
<evidence type="ECO:0000313" key="9">
    <source>
        <dbReference type="Proteomes" id="UP000000542"/>
    </source>
</evidence>
<evidence type="ECO:0000256" key="4">
    <source>
        <dbReference type="ARBA" id="ARBA00023242"/>
    </source>
</evidence>
<dbReference type="PANTHER" id="PTHR17039:SF0">
    <property type="entry name" value="U3 SMALL NUCLEOLAR RIBONUCLEOPROTEIN PROTEIN MPP10"/>
    <property type="match status" value="1"/>
</dbReference>
<dbReference type="RefSeq" id="XP_003722149.1">
    <property type="nucleotide sequence ID" value="XM_003722101.1"/>
</dbReference>
<accession>E9ADS7</accession>
<dbReference type="GeneID" id="12980931"/>
<dbReference type="GO" id="GO:0005730">
    <property type="term" value="C:nucleolus"/>
    <property type="evidence" value="ECO:0000266"/>
    <property type="project" value="GeneDB"/>
</dbReference>
<dbReference type="HOGENOM" id="CLU_409134_0_0_1"/>
<keyword evidence="5 8" id="KW-0687">Ribonucleoprotein</keyword>
<dbReference type="VEuPathDB" id="TriTrypDB:LMJLV39_290013000"/>
<dbReference type="VEuPathDB" id="TriTrypDB:LMJSD75_290013000"/>
<sequence length="677" mass="75507">MPSASTSASSPGKAVAVPQLGGQLRSSKHVLERLTSSHLDHLVTSRRSGDTVLRESLAALYSLATKLHSPALRFASNTIETRKERHITTEQVWGQLNMLMRPVLRQLENNVRRAQMLYAGSGKGTSAKAAPQQSRKAEAPSGKCNDGGRRARKPGGDAAEKDILSTRTSELDESDLNEEIEALLAKQAAKRKSRKEAKKGGGGGDDAWRYAFGTDNAGEEDDEEDDWDGEDSDHGRSRRRRREEAEEEDERDGEPPDRRARDRNLRAMADGEDGAESEEELAALRELYGDDFENDGRGFGEEEDDEDPDMEEDIELDDPANDAAGEAYNEQDGTYFGKGDILNDEAGDFEEEHGGCGGRAGHIGGEDDDGTGAALQGEGEEMDEELLAALEDPSLSELQKERLREQHMVRKMEEKRLFATDWSMVGETAASKRPRDALLEVDNLEFEYGMKAVPVITEAFTAKLEDRIKQRIQDENYDDVKRKTTLSTEADIAHPKYDAALDAQKSKMSLMDLYEKDFLERQRLAEEAAGGPDAPKAEPLTEIEKDELRAIQMWQRLAQHLDALSNFHYTPKPVQQDLDARVRAVENQAPAVVIENVGNFATTRENALAPQDLYRGSSHRFADVGTDELTPKERHALRRSKKEAGKKDRERKEARDKQRADVRKRKQQSTEQATGMK</sequence>
<dbReference type="GO" id="GO:0034457">
    <property type="term" value="C:Mpp10 complex"/>
    <property type="evidence" value="ECO:0000318"/>
    <property type="project" value="GO_Central"/>
</dbReference>
<dbReference type="VEuPathDB" id="TriTrypDB:LMJFC_290013500"/>
<evidence type="ECO:0000256" key="6">
    <source>
        <dbReference type="ARBA" id="ARBA00029455"/>
    </source>
</evidence>
<keyword evidence="3" id="KW-0698">rRNA processing</keyword>
<feature type="compositionally biased region" description="Acidic residues" evidence="7">
    <location>
        <begin position="217"/>
        <end position="231"/>
    </location>
</feature>
<dbReference type="GO" id="GO:0032040">
    <property type="term" value="C:small-subunit processome"/>
    <property type="evidence" value="ECO:0000318"/>
    <property type="project" value="GO_Central"/>
</dbReference>
<evidence type="ECO:0000256" key="2">
    <source>
        <dbReference type="ARBA" id="ARBA00022517"/>
    </source>
</evidence>
<dbReference type="KEGG" id="lma:LMJF_29_0750"/>
<keyword evidence="2" id="KW-0690">Ribosome biogenesis</keyword>
<feature type="compositionally biased region" description="Basic and acidic residues" evidence="7">
    <location>
        <begin position="146"/>
        <end position="164"/>
    </location>
</feature>